<dbReference type="Pfam" id="PF00685">
    <property type="entry name" value="Sulfotransfer_1"/>
    <property type="match status" value="1"/>
</dbReference>
<dbReference type="InterPro" id="IPR000863">
    <property type="entry name" value="Sulfotransferase_dom"/>
</dbReference>
<name>A0A023FLC5_AMBCJ</name>
<dbReference type="GO" id="GO:0008146">
    <property type="term" value="F:sulfotransferase activity"/>
    <property type="evidence" value="ECO:0007669"/>
    <property type="project" value="InterPro"/>
</dbReference>
<dbReference type="AlphaFoldDB" id="A0A023FLC5"/>
<evidence type="ECO:0000259" key="3">
    <source>
        <dbReference type="Pfam" id="PF00685"/>
    </source>
</evidence>
<feature type="domain" description="Sulfotransferase" evidence="3">
    <location>
        <begin position="33"/>
        <end position="302"/>
    </location>
</feature>
<protein>
    <submittedName>
        <fullName evidence="4">Putative sulfotransferase</fullName>
    </submittedName>
</protein>
<organism evidence="4">
    <name type="scientific">Amblyomma cajennense</name>
    <name type="common">Cayenne tick</name>
    <name type="synonym">Acarus cajennensis</name>
    <dbReference type="NCBI Taxonomy" id="34607"/>
    <lineage>
        <taxon>Eukaryota</taxon>
        <taxon>Metazoa</taxon>
        <taxon>Ecdysozoa</taxon>
        <taxon>Arthropoda</taxon>
        <taxon>Chelicerata</taxon>
        <taxon>Arachnida</taxon>
        <taxon>Acari</taxon>
        <taxon>Parasitiformes</taxon>
        <taxon>Ixodida</taxon>
        <taxon>Ixodoidea</taxon>
        <taxon>Ixodidae</taxon>
        <taxon>Amblyomminae</taxon>
        <taxon>Amblyomma</taxon>
    </lineage>
</organism>
<accession>A0A023FLC5</accession>
<dbReference type="PANTHER" id="PTHR11783">
    <property type="entry name" value="SULFOTRANSFERASE SULT"/>
    <property type="match status" value="1"/>
</dbReference>
<dbReference type="SUPFAM" id="SSF52540">
    <property type="entry name" value="P-loop containing nucleoside triphosphate hydrolases"/>
    <property type="match status" value="1"/>
</dbReference>
<dbReference type="Gene3D" id="3.40.50.300">
    <property type="entry name" value="P-loop containing nucleotide triphosphate hydrolases"/>
    <property type="match status" value="1"/>
</dbReference>
<evidence type="ECO:0000313" key="4">
    <source>
        <dbReference type="EMBL" id="JAC21448.1"/>
    </source>
</evidence>
<dbReference type="InterPro" id="IPR027417">
    <property type="entry name" value="P-loop_NTPase"/>
</dbReference>
<evidence type="ECO:0000256" key="2">
    <source>
        <dbReference type="ARBA" id="ARBA00022679"/>
    </source>
</evidence>
<reference evidence="4" key="1">
    <citation type="submission" date="2014-03" db="EMBL/GenBank/DDBJ databases">
        <title>The sialotranscriptome of Amblyomma triste, Amblyomma parvum and Amblyomma cajennense ticks, uncovered by 454-based RNA-seq.</title>
        <authorList>
            <person name="Garcia G.R."/>
            <person name="Gardinassi L.G."/>
            <person name="Ribeiro J.M."/>
            <person name="Anatriello E."/>
            <person name="Ferreira B.R."/>
            <person name="Moreira H.N."/>
            <person name="Mafra C."/>
            <person name="Olegario M.M."/>
            <person name="Szabo P.J."/>
            <person name="Miranda-Santos I.K."/>
            <person name="Maruyama S.R."/>
        </authorList>
    </citation>
    <scope>NUCLEOTIDE SEQUENCE</scope>
    <source>
        <strain evidence="4">Uberlandia</strain>
        <tissue evidence="4">Salivary glands</tissue>
    </source>
</reference>
<keyword evidence="2 4" id="KW-0808">Transferase</keyword>
<proteinExistence type="evidence at transcript level"/>
<comment type="similarity">
    <text evidence="1">Belongs to the sulfotransferase 1 family.</text>
</comment>
<sequence>MDLESYRDIEGLWMHKFFHEDLVRSALAYKPRPDDVFIVTFPKCGTTWTQYLVLSILSDGQPPKTVTDFMLASPYLELMGAEAGEKMHRPGLLKTHLPFYKQPYSPEAKYIYVTRNPYDVCVSFYHHLRSMTPKTEPDVSFAKYHKLFISGKASYGGYFDNLLSWYEHRNDSNVLFFTYEQLKKDTDTWTLKIADFLGGDYGKRLRVDPDLLRKVVDASSLKNMQGVFNEQMATLTRDLVNLPPEKAIKSMEVYRDVVNKIVPMHDSEGFVRKGVVGDWKAHFSPDQIRETKAWIAEKTKGSDVMDLWKDVDLP</sequence>
<evidence type="ECO:0000256" key="1">
    <source>
        <dbReference type="ARBA" id="ARBA00005771"/>
    </source>
</evidence>
<dbReference type="EMBL" id="GBBK01003034">
    <property type="protein sequence ID" value="JAC21448.1"/>
    <property type="molecule type" value="mRNA"/>
</dbReference>